<proteinExistence type="predicted"/>
<sequence>MPSKEFMSRSKAAQRKQAASGCFCLLLLGFASSTSASTHATRTSTGSSSKLQHSVPRVLLSRPGSSSSRRHLQEISAGPGLAGVPDWALGTTTSSSSSSSAPSFGTTFLSSQESAAPESESACPTASKRLAAATSPSSLRTPVSLSWDGSAIAWGGPYAPHKDAAGGSVGAVFWLDAEGWAHIFKLAATAAANNTDAGGHTWSLVAQLPYAGYGTPGSCRPLVDVSDRFAAVAYVSGPELKADVVFHNAPAAAAGRKWAEFVKVCTLSKLLVAIGTDGNSKAAVTVPDPSADQLANIAIRQPTGTLSLRVLVTTRNPGASYVWTLSRRGEQACPTSPKNLLESINPNYNALPLLTADVTGDGLVTAEWAADLPAELRALCCCRQLGAWCPAELLAPQLSAHRTADLFAVALHIAARGCRNLSHGYPFDDDSQEAPAENIYYMLTAHKFGSVAQLPASAIEALLWLAMRLHSRINNLNTAETWNHFMTEFCQLPAAVQVPTAKLVELVQQVLQKPVWPLTLRANPFLDLLAEKELTAEQALGLARRTALTLVTSSSE</sequence>
<feature type="signal peptide" evidence="2">
    <location>
        <begin position="1"/>
        <end position="36"/>
    </location>
</feature>
<keyword evidence="2" id="KW-0732">Signal</keyword>
<gene>
    <name evidence="3" type="ORF">OEZ85_000785</name>
</gene>
<feature type="compositionally biased region" description="Low complexity" evidence="1">
    <location>
        <begin position="38"/>
        <end position="49"/>
    </location>
</feature>
<feature type="compositionally biased region" description="Low complexity" evidence="1">
    <location>
        <begin position="110"/>
        <end position="127"/>
    </location>
</feature>
<evidence type="ECO:0000256" key="1">
    <source>
        <dbReference type="SAM" id="MobiDB-lite"/>
    </source>
</evidence>
<reference evidence="3 4" key="1">
    <citation type="submission" date="2023-05" db="EMBL/GenBank/DDBJ databases">
        <title>A 100% complete, gapless, phased diploid assembly of the Scenedesmus obliquus UTEX 3031 genome.</title>
        <authorList>
            <person name="Biondi T.C."/>
            <person name="Hanschen E.R."/>
            <person name="Kwon T."/>
            <person name="Eng W."/>
            <person name="Kruse C.P.S."/>
            <person name="Koehler S.I."/>
            <person name="Kunde Y."/>
            <person name="Gleasner C.D."/>
            <person name="You Mak K.T."/>
            <person name="Polle J."/>
            <person name="Hovde B.T."/>
            <person name="Starkenburg S.R."/>
        </authorList>
    </citation>
    <scope>NUCLEOTIDE SEQUENCE [LARGE SCALE GENOMIC DNA]</scope>
    <source>
        <strain evidence="3 4">DOE0152z</strain>
    </source>
</reference>
<feature type="compositionally biased region" description="Low complexity" evidence="1">
    <location>
        <begin position="56"/>
        <end position="67"/>
    </location>
</feature>
<protein>
    <submittedName>
        <fullName evidence="3">Uncharacterized protein</fullName>
    </submittedName>
</protein>
<evidence type="ECO:0000256" key="2">
    <source>
        <dbReference type="SAM" id="SignalP"/>
    </source>
</evidence>
<organism evidence="3 4">
    <name type="scientific">Tetradesmus obliquus</name>
    <name type="common">Green alga</name>
    <name type="synonym">Acutodesmus obliquus</name>
    <dbReference type="NCBI Taxonomy" id="3088"/>
    <lineage>
        <taxon>Eukaryota</taxon>
        <taxon>Viridiplantae</taxon>
        <taxon>Chlorophyta</taxon>
        <taxon>core chlorophytes</taxon>
        <taxon>Chlorophyceae</taxon>
        <taxon>CS clade</taxon>
        <taxon>Sphaeropleales</taxon>
        <taxon>Scenedesmaceae</taxon>
        <taxon>Tetradesmus</taxon>
    </lineage>
</organism>
<dbReference type="Proteomes" id="UP001244341">
    <property type="component" value="Chromosome 13b"/>
</dbReference>
<feature type="compositionally biased region" description="Low complexity" evidence="1">
    <location>
        <begin position="91"/>
        <end position="100"/>
    </location>
</feature>
<evidence type="ECO:0000313" key="4">
    <source>
        <dbReference type="Proteomes" id="UP001244341"/>
    </source>
</evidence>
<evidence type="ECO:0000313" key="3">
    <source>
        <dbReference type="EMBL" id="WIA21597.1"/>
    </source>
</evidence>
<feature type="chain" id="PRO_5045701795" evidence="2">
    <location>
        <begin position="37"/>
        <end position="556"/>
    </location>
</feature>
<accession>A0ABY8UK15</accession>
<keyword evidence="4" id="KW-1185">Reference proteome</keyword>
<feature type="region of interest" description="Disordered" evidence="1">
    <location>
        <begin position="38"/>
        <end position="128"/>
    </location>
</feature>
<dbReference type="EMBL" id="CP126220">
    <property type="protein sequence ID" value="WIA21597.1"/>
    <property type="molecule type" value="Genomic_DNA"/>
</dbReference>
<name>A0ABY8UK15_TETOB</name>